<accession>A0A516X757</accession>
<evidence type="ECO:0000256" key="2">
    <source>
        <dbReference type="ARBA" id="ARBA00023315"/>
    </source>
</evidence>
<feature type="region of interest" description="Disordered" evidence="3">
    <location>
        <begin position="532"/>
        <end position="559"/>
    </location>
</feature>
<reference evidence="6 7" key="1">
    <citation type="submission" date="2019-07" db="EMBL/GenBank/DDBJ databases">
        <title>Tomitella cavernea sp. nov., an actinomycete isolated from soil.</title>
        <authorList>
            <person name="Cheng J."/>
        </authorList>
    </citation>
    <scope>NUCLEOTIDE SEQUENCE [LARGE SCALE GENOMIC DNA]</scope>
    <source>
        <strain evidence="6 7">HY188</strain>
    </source>
</reference>
<keyword evidence="1" id="KW-0808">Transferase</keyword>
<dbReference type="SUPFAM" id="SSF53474">
    <property type="entry name" value="alpha/beta-Hydrolases"/>
    <property type="match status" value="1"/>
</dbReference>
<name>A0A516X757_9ACTN</name>
<dbReference type="Proteomes" id="UP000317344">
    <property type="component" value="Chromosome"/>
</dbReference>
<reference evidence="6 7" key="2">
    <citation type="submission" date="2019-07" db="EMBL/GenBank/DDBJ databases">
        <authorList>
            <person name="Huang Y."/>
        </authorList>
    </citation>
    <scope>NUCLEOTIDE SEQUENCE [LARGE SCALE GENOMIC DNA]</scope>
    <source>
        <strain evidence="6 7">HY188</strain>
    </source>
</reference>
<dbReference type="PANTHER" id="PTHR36837:SF5">
    <property type="entry name" value="POLY-3-HYDROXYBUTYRATE SYNTHASE"/>
    <property type="match status" value="1"/>
</dbReference>
<evidence type="ECO:0000259" key="4">
    <source>
        <dbReference type="Pfam" id="PF00561"/>
    </source>
</evidence>
<dbReference type="Gene3D" id="3.40.50.1820">
    <property type="entry name" value="alpha/beta hydrolase"/>
    <property type="match status" value="1"/>
</dbReference>
<dbReference type="AlphaFoldDB" id="A0A516X757"/>
<gene>
    <name evidence="6" type="ORF">FO059_00880</name>
</gene>
<dbReference type="EMBL" id="CP041765">
    <property type="protein sequence ID" value="QDQ98902.1"/>
    <property type="molecule type" value="Genomic_DNA"/>
</dbReference>
<dbReference type="GO" id="GO:0042619">
    <property type="term" value="P:poly-hydroxybutyrate biosynthetic process"/>
    <property type="evidence" value="ECO:0007669"/>
    <property type="project" value="InterPro"/>
</dbReference>
<dbReference type="OrthoDB" id="7208816at2"/>
<dbReference type="InterPro" id="IPR000073">
    <property type="entry name" value="AB_hydrolase_1"/>
</dbReference>
<dbReference type="InterPro" id="IPR010941">
    <property type="entry name" value="PhaC_N"/>
</dbReference>
<dbReference type="InterPro" id="IPR029058">
    <property type="entry name" value="AB_hydrolase_fold"/>
</dbReference>
<evidence type="ECO:0000259" key="5">
    <source>
        <dbReference type="Pfam" id="PF07167"/>
    </source>
</evidence>
<keyword evidence="7" id="KW-1185">Reference proteome</keyword>
<protein>
    <submittedName>
        <fullName evidence="6">Alpha/beta fold hydrolase</fullName>
    </submittedName>
</protein>
<keyword evidence="6" id="KW-0378">Hydrolase</keyword>
<feature type="domain" description="AB hydrolase-1" evidence="4">
    <location>
        <begin position="239"/>
        <end position="481"/>
    </location>
</feature>
<dbReference type="GO" id="GO:0016787">
    <property type="term" value="F:hydrolase activity"/>
    <property type="evidence" value="ECO:0007669"/>
    <property type="project" value="UniProtKB-KW"/>
</dbReference>
<sequence>MKTRIAAELDPAGWLGSTAKAAVGAARNPVGVASAVENLATRLAKVPTDTARVALSGKNVEGAPELQGDRRFSDKAWRENPVYFSLVQSYFAARAFALDLVDASGADKITAAKARQFTELFWDAAAPTNTPVTNPKVLARAFETGGKSLVRGAGYAVSDLLKRKGRPLRVDNDAFTLGENMAATPGQVVFRNELIELIQYAPQTDEVHAVPMLASPPWINKYYIMDLGPGRSFLEWAVQHGRTVFVISYRNPDASMKSVTFDDYVELGIDAAVDAVQEITGAPTVDLVGLCLGGALASIAAALFAGRGDTRIGSLTLINTLLDYTDPGEMANMTDPDTLDKVEVLMVKKGYLPGADMATTFDLMRANDLIFGYWVSRWMLGEAPPAFDLLVWNEDSTRMPAAMHTKYLRDLYGANLLAQEKFEICGRPISLRDFTGDVYIVGAETDHIVPWESSYKGARLFGKDARYVLSNGGHIAGIVNPPGKKSWSKAVGAPEGEQAGALPATGAEWDGKATRRDRSWWEDWAKWGSARAGALQAPPSMGSETHPPLVAAPGTYVRS</sequence>
<evidence type="ECO:0000313" key="6">
    <source>
        <dbReference type="EMBL" id="QDQ98902.1"/>
    </source>
</evidence>
<dbReference type="Pfam" id="PF07167">
    <property type="entry name" value="PhaC_N"/>
    <property type="match status" value="1"/>
</dbReference>
<evidence type="ECO:0000313" key="7">
    <source>
        <dbReference type="Proteomes" id="UP000317344"/>
    </source>
</evidence>
<dbReference type="PANTHER" id="PTHR36837">
    <property type="entry name" value="POLY(3-HYDROXYALKANOATE) POLYMERASE SUBUNIT PHAC"/>
    <property type="match status" value="1"/>
</dbReference>
<organism evidence="6 7">
    <name type="scientific">Tomitella fengzijianii</name>
    <dbReference type="NCBI Taxonomy" id="2597660"/>
    <lineage>
        <taxon>Bacteria</taxon>
        <taxon>Bacillati</taxon>
        <taxon>Actinomycetota</taxon>
        <taxon>Actinomycetes</taxon>
        <taxon>Mycobacteriales</taxon>
        <taxon>Tomitella</taxon>
    </lineage>
</organism>
<dbReference type="Pfam" id="PF00561">
    <property type="entry name" value="Abhydrolase_1"/>
    <property type="match status" value="1"/>
</dbReference>
<dbReference type="GO" id="GO:0016746">
    <property type="term" value="F:acyltransferase activity"/>
    <property type="evidence" value="ECO:0007669"/>
    <property type="project" value="UniProtKB-KW"/>
</dbReference>
<feature type="domain" description="Poly-beta-hydroxybutyrate polymerase N-terminal" evidence="5">
    <location>
        <begin position="69"/>
        <end position="237"/>
    </location>
</feature>
<dbReference type="InterPro" id="IPR051321">
    <property type="entry name" value="PHA/PHB_synthase"/>
</dbReference>
<proteinExistence type="predicted"/>
<keyword evidence="2" id="KW-0012">Acyltransferase</keyword>
<dbReference type="KEGG" id="toy:FO059_00880"/>
<evidence type="ECO:0000256" key="3">
    <source>
        <dbReference type="SAM" id="MobiDB-lite"/>
    </source>
</evidence>
<evidence type="ECO:0000256" key="1">
    <source>
        <dbReference type="ARBA" id="ARBA00022679"/>
    </source>
</evidence>